<dbReference type="Gramene" id="TVU50369">
    <property type="protein sequence ID" value="TVU50369"/>
    <property type="gene ID" value="EJB05_01739"/>
</dbReference>
<evidence type="ECO:0000313" key="2">
    <source>
        <dbReference type="Proteomes" id="UP000324897"/>
    </source>
</evidence>
<reference evidence="1 2" key="1">
    <citation type="journal article" date="2019" name="Sci. Rep.">
        <title>A high-quality genome of Eragrostis curvula grass provides insights into Poaceae evolution and supports new strategies to enhance forage quality.</title>
        <authorList>
            <person name="Carballo J."/>
            <person name="Santos B.A.C.M."/>
            <person name="Zappacosta D."/>
            <person name="Garbus I."/>
            <person name="Selva J.P."/>
            <person name="Gallo C.A."/>
            <person name="Diaz A."/>
            <person name="Albertini E."/>
            <person name="Caccamo M."/>
            <person name="Echenique V."/>
        </authorList>
    </citation>
    <scope>NUCLEOTIDE SEQUENCE [LARGE SCALE GENOMIC DNA]</scope>
    <source>
        <strain evidence="2">cv. Victoria</strain>
        <tissue evidence="1">Leaf</tissue>
    </source>
</reference>
<dbReference type="EMBL" id="RWGY01000002">
    <property type="protein sequence ID" value="TVU50369.1"/>
    <property type="molecule type" value="Genomic_DNA"/>
</dbReference>
<evidence type="ECO:0000313" key="1">
    <source>
        <dbReference type="EMBL" id="TVU50369.1"/>
    </source>
</evidence>
<organism evidence="1 2">
    <name type="scientific">Eragrostis curvula</name>
    <name type="common">weeping love grass</name>
    <dbReference type="NCBI Taxonomy" id="38414"/>
    <lineage>
        <taxon>Eukaryota</taxon>
        <taxon>Viridiplantae</taxon>
        <taxon>Streptophyta</taxon>
        <taxon>Embryophyta</taxon>
        <taxon>Tracheophyta</taxon>
        <taxon>Spermatophyta</taxon>
        <taxon>Magnoliopsida</taxon>
        <taxon>Liliopsida</taxon>
        <taxon>Poales</taxon>
        <taxon>Poaceae</taxon>
        <taxon>PACMAD clade</taxon>
        <taxon>Chloridoideae</taxon>
        <taxon>Eragrostideae</taxon>
        <taxon>Eragrostidinae</taxon>
        <taxon>Eragrostis</taxon>
    </lineage>
</organism>
<proteinExistence type="predicted"/>
<comment type="caution">
    <text evidence="1">The sequence shown here is derived from an EMBL/GenBank/DDBJ whole genome shotgun (WGS) entry which is preliminary data.</text>
</comment>
<accession>A0A5J9WQB2</accession>
<dbReference type="Proteomes" id="UP000324897">
    <property type="component" value="Chromosome 6"/>
</dbReference>
<feature type="non-terminal residue" evidence="1">
    <location>
        <position position="1"/>
    </location>
</feature>
<sequence length="70" mass="7637">MDACWCVDAEDKIHNISVFLFNNMSLAIVLQCGGIVIAGPIPGWENVAKVRTDVMKEKLEKFAQADASAI</sequence>
<name>A0A5J9WQB2_9POAL</name>
<keyword evidence="2" id="KW-1185">Reference proteome</keyword>
<dbReference type="AlphaFoldDB" id="A0A5J9WQB2"/>
<gene>
    <name evidence="1" type="ORF">EJB05_01739</name>
</gene>
<protein>
    <submittedName>
        <fullName evidence="1">Uncharacterized protein</fullName>
    </submittedName>
</protein>